<dbReference type="EMBL" id="LAZR01000725">
    <property type="protein sequence ID" value="KKN59447.1"/>
    <property type="molecule type" value="Genomic_DNA"/>
</dbReference>
<accession>A0A0F9SB12</accession>
<sequence length="129" mass="14796">MIYNLTQYLIVNLPSIAFIVNGFNPDSQKDEVMISETGGETKHWYNRTDWSVQIISRAIQMNIAKKQIDTVYELLKNKFGLLLPEVTVDALVYPAMQTYQISPMQTPGYLGVDEKHLEMFSFNSIITTK</sequence>
<evidence type="ECO:0000313" key="1">
    <source>
        <dbReference type="EMBL" id="KKN59447.1"/>
    </source>
</evidence>
<gene>
    <name evidence="1" type="ORF">LCGC14_0541590</name>
</gene>
<organism evidence="1">
    <name type="scientific">marine sediment metagenome</name>
    <dbReference type="NCBI Taxonomy" id="412755"/>
    <lineage>
        <taxon>unclassified sequences</taxon>
        <taxon>metagenomes</taxon>
        <taxon>ecological metagenomes</taxon>
    </lineage>
</organism>
<reference evidence="1" key="1">
    <citation type="journal article" date="2015" name="Nature">
        <title>Complex archaea that bridge the gap between prokaryotes and eukaryotes.</title>
        <authorList>
            <person name="Spang A."/>
            <person name="Saw J.H."/>
            <person name="Jorgensen S.L."/>
            <person name="Zaremba-Niedzwiedzka K."/>
            <person name="Martijn J."/>
            <person name="Lind A.E."/>
            <person name="van Eijk R."/>
            <person name="Schleper C."/>
            <person name="Guy L."/>
            <person name="Ettema T.J."/>
        </authorList>
    </citation>
    <scope>NUCLEOTIDE SEQUENCE</scope>
</reference>
<comment type="caution">
    <text evidence="1">The sequence shown here is derived from an EMBL/GenBank/DDBJ whole genome shotgun (WGS) entry which is preliminary data.</text>
</comment>
<name>A0A0F9SB12_9ZZZZ</name>
<dbReference type="AlphaFoldDB" id="A0A0F9SB12"/>
<protein>
    <submittedName>
        <fullName evidence="1">Uncharacterized protein</fullName>
    </submittedName>
</protein>
<proteinExistence type="predicted"/>